<keyword evidence="2" id="KW-1185">Reference proteome</keyword>
<dbReference type="EMBL" id="CP020814">
    <property type="protein sequence ID" value="ARK31288.1"/>
    <property type="molecule type" value="Genomic_DNA"/>
</dbReference>
<reference evidence="1 2" key="1">
    <citation type="submission" date="2017-04" db="EMBL/GenBank/DDBJ databases">
        <title>Bacillus krulwichiae AM31D Genome sequencing and assembly.</title>
        <authorList>
            <person name="Krulwich T.A."/>
            <person name="Anastor L."/>
            <person name="Ehrlich R."/>
            <person name="Ehrlich G.D."/>
            <person name="Janto B."/>
        </authorList>
    </citation>
    <scope>NUCLEOTIDE SEQUENCE [LARGE SCALE GENOMIC DNA]</scope>
    <source>
        <strain evidence="1 2">AM31D</strain>
    </source>
</reference>
<dbReference type="KEGG" id="bkw:BkAM31D_16295"/>
<proteinExistence type="predicted"/>
<dbReference type="Gene3D" id="1.20.1260.10">
    <property type="match status" value="1"/>
</dbReference>
<dbReference type="STRING" id="199441.BkAM31D_16295"/>
<dbReference type="Pfam" id="PF11553">
    <property type="entry name" value="DUF3231"/>
    <property type="match status" value="1"/>
</dbReference>
<evidence type="ECO:0000313" key="1">
    <source>
        <dbReference type="EMBL" id="ARK31288.1"/>
    </source>
</evidence>
<gene>
    <name evidence="1" type="ORF">BkAM31D_16295</name>
</gene>
<dbReference type="Proteomes" id="UP000193006">
    <property type="component" value="Chromosome"/>
</dbReference>
<sequence length="100" mass="11641">MLLVYLHIIRIHGLTRYAFATSVCIREDVRKYFIECTSQSLELYDRVTSISLNKGIINKPPTLNNQQKIDFERKQNYLTGLFGKRRPINAIEISGVHLNM</sequence>
<accession>A0A1X9MCZ6</accession>
<evidence type="ECO:0000313" key="2">
    <source>
        <dbReference type="Proteomes" id="UP000193006"/>
    </source>
</evidence>
<protein>
    <submittedName>
        <fullName evidence="1">Uncharacterized protein</fullName>
    </submittedName>
</protein>
<dbReference type="InterPro" id="IPR012347">
    <property type="entry name" value="Ferritin-like"/>
</dbReference>
<dbReference type="AlphaFoldDB" id="A0A1X9MCZ6"/>
<name>A0A1X9MCZ6_9BACI</name>
<dbReference type="InterPro" id="IPR021617">
    <property type="entry name" value="DUF3231"/>
</dbReference>
<organism evidence="1 2">
    <name type="scientific">Halalkalibacter krulwichiae</name>
    <dbReference type="NCBI Taxonomy" id="199441"/>
    <lineage>
        <taxon>Bacteria</taxon>
        <taxon>Bacillati</taxon>
        <taxon>Bacillota</taxon>
        <taxon>Bacilli</taxon>
        <taxon>Bacillales</taxon>
        <taxon>Bacillaceae</taxon>
        <taxon>Halalkalibacter</taxon>
    </lineage>
</organism>